<dbReference type="SUPFAM" id="SSF55961">
    <property type="entry name" value="Bet v1-like"/>
    <property type="match status" value="1"/>
</dbReference>
<evidence type="ECO:0000313" key="1">
    <source>
        <dbReference type="EMBL" id="XDV61605.1"/>
    </source>
</evidence>
<accession>A0AB39XUP4</accession>
<dbReference type="InterPro" id="IPR023393">
    <property type="entry name" value="START-like_dom_sf"/>
</dbReference>
<sequence length="146" mass="16619">MPTFSLERTPPLAPAEAWRRLTEWPRHADVVPLTRIEVLTVPPTRKGTRFVARSGVGPVTVDDVMEVTVWRPPVGDEPGLCRLEKRGRIVLGWAEIEVRPGPGGHSRVVWREELRIRFLPRLFDSILNRTARLMFGRAATQLLRKA</sequence>
<dbReference type="RefSeq" id="WP_369776373.1">
    <property type="nucleotide sequence ID" value="NZ_CP165727.1"/>
</dbReference>
<reference evidence="1" key="1">
    <citation type="submission" date="2024-08" db="EMBL/GenBank/DDBJ databases">
        <authorList>
            <person name="Yu S.T."/>
        </authorList>
    </citation>
    <scope>NUCLEOTIDE SEQUENCE</scope>
    <source>
        <strain evidence="1">R33</strain>
    </source>
</reference>
<protein>
    <submittedName>
        <fullName evidence="1">SRPBCC family protein</fullName>
    </submittedName>
</protein>
<proteinExistence type="predicted"/>
<gene>
    <name evidence="1" type="ORF">AB5J51_00680</name>
</gene>
<name>A0AB39XUP4_9ACTN</name>
<dbReference type="Gene3D" id="3.30.530.20">
    <property type="match status" value="1"/>
</dbReference>
<organism evidence="1">
    <name type="scientific">Streptomyces sp. R33</name>
    <dbReference type="NCBI Taxonomy" id="3238629"/>
    <lineage>
        <taxon>Bacteria</taxon>
        <taxon>Bacillati</taxon>
        <taxon>Actinomycetota</taxon>
        <taxon>Actinomycetes</taxon>
        <taxon>Kitasatosporales</taxon>
        <taxon>Streptomycetaceae</taxon>
        <taxon>Streptomyces</taxon>
    </lineage>
</organism>
<dbReference type="EMBL" id="CP165727">
    <property type="protein sequence ID" value="XDV61605.1"/>
    <property type="molecule type" value="Genomic_DNA"/>
</dbReference>
<dbReference type="AlphaFoldDB" id="A0AB39XUP4"/>